<dbReference type="OMA" id="HANFARP"/>
<dbReference type="PANTHER" id="PTHR47640">
    <property type="entry name" value="TRNA SELENOCYSTEINE 1-ASSOCIATED PROTEIN 1-RELATED-RELATED"/>
    <property type="match status" value="1"/>
</dbReference>
<evidence type="ECO:0000256" key="2">
    <source>
        <dbReference type="ARBA" id="ARBA00015192"/>
    </source>
</evidence>
<dbReference type="OrthoDB" id="1749473at2759"/>
<dbReference type="InterPro" id="IPR050825">
    <property type="entry name" value="RBM42_RBP45_47-like"/>
</dbReference>
<dbReference type="PROSITE" id="PS50102">
    <property type="entry name" value="RRM"/>
    <property type="match status" value="1"/>
</dbReference>
<evidence type="ECO:0000256" key="1">
    <source>
        <dbReference type="ARBA" id="ARBA00007408"/>
    </source>
</evidence>
<dbReference type="InterPro" id="IPR035979">
    <property type="entry name" value="RBD_domain_sf"/>
</dbReference>
<reference evidence="9" key="1">
    <citation type="submission" date="2011-08" db="EMBL/GenBank/DDBJ databases">
        <authorList>
            <person name="Rombauts S."/>
        </authorList>
    </citation>
    <scope>NUCLEOTIDE SEQUENCE</scope>
    <source>
        <strain evidence="9">London</strain>
    </source>
</reference>
<dbReference type="SUPFAM" id="SSF54928">
    <property type="entry name" value="RNA-binding domain, RBD"/>
    <property type="match status" value="1"/>
</dbReference>
<dbReference type="SMART" id="SM00360">
    <property type="entry name" value="RRM"/>
    <property type="match status" value="1"/>
</dbReference>
<dbReference type="Gene3D" id="3.30.70.330">
    <property type="match status" value="1"/>
</dbReference>
<dbReference type="Proteomes" id="UP000015104">
    <property type="component" value="Unassembled WGS sequence"/>
</dbReference>
<comment type="similarity">
    <text evidence="1">Belongs to the RRM RBM42 family.</text>
</comment>
<dbReference type="AlphaFoldDB" id="T1K4M9"/>
<accession>T1K4M9</accession>
<dbReference type="HOGENOM" id="CLU_036197_1_0_1"/>
<dbReference type="CDD" id="cd12383">
    <property type="entry name" value="RRM_RBM42"/>
    <property type="match status" value="1"/>
</dbReference>
<keyword evidence="3 5" id="KW-0694">RNA-binding</keyword>
<dbReference type="KEGG" id="tut:107360479"/>
<dbReference type="GO" id="GO:0003729">
    <property type="term" value="F:mRNA binding"/>
    <property type="evidence" value="ECO:0007669"/>
    <property type="project" value="InterPro"/>
</dbReference>
<evidence type="ECO:0000259" key="7">
    <source>
        <dbReference type="PROSITE" id="PS50102"/>
    </source>
</evidence>
<dbReference type="SMART" id="SM00361">
    <property type="entry name" value="RRM_1"/>
    <property type="match status" value="1"/>
</dbReference>
<dbReference type="InterPro" id="IPR012677">
    <property type="entry name" value="Nucleotide-bd_a/b_plait_sf"/>
</dbReference>
<evidence type="ECO:0000256" key="3">
    <source>
        <dbReference type="ARBA" id="ARBA00022884"/>
    </source>
</evidence>
<proteinExistence type="inferred from homology"/>
<evidence type="ECO:0000256" key="6">
    <source>
        <dbReference type="SAM" id="MobiDB-lite"/>
    </source>
</evidence>
<organism evidence="8 9">
    <name type="scientific">Tetranychus urticae</name>
    <name type="common">Two-spotted spider mite</name>
    <dbReference type="NCBI Taxonomy" id="32264"/>
    <lineage>
        <taxon>Eukaryota</taxon>
        <taxon>Metazoa</taxon>
        <taxon>Ecdysozoa</taxon>
        <taxon>Arthropoda</taxon>
        <taxon>Chelicerata</taxon>
        <taxon>Arachnida</taxon>
        <taxon>Acari</taxon>
        <taxon>Acariformes</taxon>
        <taxon>Trombidiformes</taxon>
        <taxon>Prostigmata</taxon>
        <taxon>Eleutherengona</taxon>
        <taxon>Raphignathae</taxon>
        <taxon>Tetranychoidea</taxon>
        <taxon>Tetranychidae</taxon>
        <taxon>Tetranychus</taxon>
    </lineage>
</organism>
<dbReference type="InterPro" id="IPR034215">
    <property type="entry name" value="RBM42_RRM"/>
</dbReference>
<dbReference type="Pfam" id="PF00076">
    <property type="entry name" value="RRM_1"/>
    <property type="match status" value="1"/>
</dbReference>
<sequence>MSYRDYNHEIIKKRRLEAEMDNFKKEISKPLAASQPNFPPPMPSNSMFQFIPHQIQRQVPPINRLNMHSTVGLPANSAVISAPSSSLPVNKMSNIKGFQAINSLPVGSPIPGTSTANPGYTVTPMGLPPGVSLASIAANNASASTNSGSGPSKKSNKNAEKPSSKNKKCLRAAGGQIWEDNSLAEWDPDDFRLFVGDLGNDVTDEVLTRGFSKYPSFVKAKVIRDKRTNKSKGYGFVSFKDSNDYIRAMREMDGKYLGSRPIKLRKSTWKERSLETVKKKQKEKAKFLAS</sequence>
<feature type="region of interest" description="Disordered" evidence="6">
    <location>
        <begin position="141"/>
        <end position="168"/>
    </location>
</feature>
<dbReference type="eggNOG" id="KOG0226">
    <property type="taxonomic scope" value="Eukaryota"/>
</dbReference>
<evidence type="ECO:0000256" key="5">
    <source>
        <dbReference type="PROSITE-ProRule" id="PRU00176"/>
    </source>
</evidence>
<reference evidence="8" key="2">
    <citation type="submission" date="2015-06" db="UniProtKB">
        <authorList>
            <consortium name="EnsemblMetazoa"/>
        </authorList>
    </citation>
    <scope>IDENTIFICATION</scope>
</reference>
<dbReference type="EMBL" id="CAEY01001579">
    <property type="status" value="NOT_ANNOTATED_CDS"/>
    <property type="molecule type" value="Genomic_DNA"/>
</dbReference>
<evidence type="ECO:0000313" key="8">
    <source>
        <dbReference type="EnsemblMetazoa" id="tetur05g03180.1"/>
    </source>
</evidence>
<evidence type="ECO:0000256" key="4">
    <source>
        <dbReference type="ARBA" id="ARBA00030574"/>
    </source>
</evidence>
<dbReference type="InterPro" id="IPR003954">
    <property type="entry name" value="RRM_euk-type"/>
</dbReference>
<dbReference type="InterPro" id="IPR000504">
    <property type="entry name" value="RRM_dom"/>
</dbReference>
<feature type="compositionally biased region" description="Low complexity" evidence="6">
    <location>
        <begin position="141"/>
        <end position="153"/>
    </location>
</feature>
<protein>
    <recommendedName>
        <fullName evidence="2">RNA-binding protein 42</fullName>
    </recommendedName>
    <alternativeName>
        <fullName evidence="4">RNA-binding motif protein 42</fullName>
    </alternativeName>
</protein>
<evidence type="ECO:0000313" key="9">
    <source>
        <dbReference type="Proteomes" id="UP000015104"/>
    </source>
</evidence>
<dbReference type="PANTHER" id="PTHR47640:SF11">
    <property type="entry name" value="RNA-BINDING PROTEIN 42"/>
    <property type="match status" value="1"/>
</dbReference>
<dbReference type="STRING" id="32264.T1K4M9"/>
<name>T1K4M9_TETUR</name>
<dbReference type="EnsemblMetazoa" id="tetur05g03180.1">
    <property type="protein sequence ID" value="tetur05g03180.1"/>
    <property type="gene ID" value="tetur05g03180"/>
</dbReference>
<keyword evidence="9" id="KW-1185">Reference proteome</keyword>
<gene>
    <name evidence="8" type="primary">107360479</name>
</gene>
<feature type="domain" description="RRM" evidence="7">
    <location>
        <begin position="191"/>
        <end position="269"/>
    </location>
</feature>